<evidence type="ECO:0000256" key="6">
    <source>
        <dbReference type="ARBA" id="ARBA00022741"/>
    </source>
</evidence>
<dbReference type="PANTHER" id="PTHR42861">
    <property type="entry name" value="CALCIUM-TRANSPORTING ATPASE"/>
    <property type="match status" value="1"/>
</dbReference>
<dbReference type="InterPro" id="IPR023214">
    <property type="entry name" value="HAD_sf"/>
</dbReference>
<keyword evidence="9 12" id="KW-1278">Translocase</keyword>
<dbReference type="InterPro" id="IPR023299">
    <property type="entry name" value="ATPase_P-typ_cyto_dom_N"/>
</dbReference>
<comment type="subcellular location">
    <subcellularLocation>
        <location evidence="12">Cell membrane</location>
        <topology evidence="12">Multi-pass membrane protein</topology>
    </subcellularLocation>
    <subcellularLocation>
        <location evidence="1">Membrane</location>
        <topology evidence="1">Multi-pass membrane protein</topology>
    </subcellularLocation>
</comment>
<dbReference type="Gene3D" id="2.70.150.10">
    <property type="entry name" value="Calcium-transporting ATPase, cytoplasmic transduction domain A"/>
    <property type="match status" value="1"/>
</dbReference>
<evidence type="ECO:0000259" key="13">
    <source>
        <dbReference type="SMART" id="SM00831"/>
    </source>
</evidence>
<dbReference type="InterPro" id="IPR023298">
    <property type="entry name" value="ATPase_P-typ_TM_dom_sf"/>
</dbReference>
<dbReference type="InterPro" id="IPR036412">
    <property type="entry name" value="HAD-like_sf"/>
</dbReference>
<evidence type="ECO:0000256" key="10">
    <source>
        <dbReference type="ARBA" id="ARBA00022989"/>
    </source>
</evidence>
<dbReference type="InterPro" id="IPR008250">
    <property type="entry name" value="ATPase_P-typ_transduc_dom_A_sf"/>
</dbReference>
<proteinExistence type="inferred from homology"/>
<dbReference type="GO" id="GO:0046872">
    <property type="term" value="F:metal ion binding"/>
    <property type="evidence" value="ECO:0007669"/>
    <property type="project" value="UniProtKB-KW"/>
</dbReference>
<evidence type="ECO:0000256" key="12">
    <source>
        <dbReference type="RuleBase" id="RU362083"/>
    </source>
</evidence>
<dbReference type="SFLD" id="SFLDS00003">
    <property type="entry name" value="Haloacid_Dehalogenase"/>
    <property type="match status" value="1"/>
</dbReference>
<dbReference type="InterPro" id="IPR006534">
    <property type="entry name" value="P-type_ATPase_IIIA"/>
</dbReference>
<feature type="transmembrane region" description="Helical" evidence="12">
    <location>
        <begin position="153"/>
        <end position="172"/>
    </location>
</feature>
<dbReference type="GO" id="GO:0005886">
    <property type="term" value="C:plasma membrane"/>
    <property type="evidence" value="ECO:0007669"/>
    <property type="project" value="UniProtKB-SubCell"/>
</dbReference>
<keyword evidence="3" id="KW-0597">Phosphoprotein</keyword>
<dbReference type="SFLD" id="SFLDG00002">
    <property type="entry name" value="C1.7:_P-type_atpase_like"/>
    <property type="match status" value="1"/>
</dbReference>
<dbReference type="PRINTS" id="PR00119">
    <property type="entry name" value="CATATPASE"/>
</dbReference>
<comment type="catalytic activity">
    <reaction evidence="12">
        <text>ATP + H2O + H(+)(in) = ADP + phosphate + 2 H(+)(out)</text>
        <dbReference type="Rhea" id="RHEA:20852"/>
        <dbReference type="ChEBI" id="CHEBI:15377"/>
        <dbReference type="ChEBI" id="CHEBI:15378"/>
        <dbReference type="ChEBI" id="CHEBI:30616"/>
        <dbReference type="ChEBI" id="CHEBI:43474"/>
        <dbReference type="ChEBI" id="CHEBI:456216"/>
        <dbReference type="EC" id="7.1.2.1"/>
    </reaction>
</comment>
<protein>
    <recommendedName>
        <fullName evidence="12">Plasma membrane ATPase</fullName>
        <ecNumber evidence="12">7.1.2.1</ecNumber>
    </recommendedName>
</protein>
<dbReference type="FunFam" id="3.40.50.1000:FF:000211">
    <property type="entry name" value="Plasma membrane ATPase"/>
    <property type="match status" value="1"/>
</dbReference>
<dbReference type="InterPro" id="IPR004014">
    <property type="entry name" value="ATPase_P-typ_cation-transptr_N"/>
</dbReference>
<evidence type="ECO:0000256" key="9">
    <source>
        <dbReference type="ARBA" id="ARBA00022967"/>
    </source>
</evidence>
<dbReference type="InterPro" id="IPR018303">
    <property type="entry name" value="ATPase_P-typ_P_site"/>
</dbReference>
<dbReference type="EC" id="7.1.2.1" evidence="12"/>
<keyword evidence="8 12" id="KW-0460">Magnesium</keyword>
<dbReference type="Gene3D" id="3.40.1110.10">
    <property type="entry name" value="Calcium-transporting ATPase, cytoplasmic domain N"/>
    <property type="match status" value="1"/>
</dbReference>
<feature type="transmembrane region" description="Helical" evidence="12">
    <location>
        <begin position="787"/>
        <end position="808"/>
    </location>
</feature>
<comment type="similarity">
    <text evidence="2 12">Belongs to the cation transport ATPase (P-type) (TC 3.A.3) family. Type IIIA subfamily.</text>
</comment>
<reference evidence="14" key="1">
    <citation type="submission" date="2023-01" db="EMBL/GenBank/DDBJ databases">
        <title>Metagenome sequencing of chrysophaentin producing Chrysophaeum taylorii.</title>
        <authorList>
            <person name="Davison J."/>
            <person name="Bewley C."/>
        </authorList>
    </citation>
    <scope>NUCLEOTIDE SEQUENCE</scope>
    <source>
        <strain evidence="14">NIES-1699</strain>
    </source>
</reference>
<dbReference type="GO" id="GO:0008553">
    <property type="term" value="F:P-type proton-exporting transporter activity"/>
    <property type="evidence" value="ECO:0007669"/>
    <property type="project" value="UniProtKB-UniRule"/>
</dbReference>
<dbReference type="NCBIfam" id="TIGR01494">
    <property type="entry name" value="ATPase_P-type"/>
    <property type="match status" value="2"/>
</dbReference>
<dbReference type="SFLD" id="SFLDF00027">
    <property type="entry name" value="p-type_atpase"/>
    <property type="match status" value="1"/>
</dbReference>
<keyword evidence="6 12" id="KW-0547">Nucleotide-binding</keyword>
<evidence type="ECO:0000313" key="14">
    <source>
        <dbReference type="EMBL" id="KAJ8601386.1"/>
    </source>
</evidence>
<dbReference type="InterPro" id="IPR059000">
    <property type="entry name" value="ATPase_P-type_domA"/>
</dbReference>
<dbReference type="Pfam" id="PF00122">
    <property type="entry name" value="E1-E2_ATPase"/>
    <property type="match status" value="1"/>
</dbReference>
<feature type="transmembrane region" description="Helical" evidence="12">
    <location>
        <begin position="338"/>
        <end position="364"/>
    </location>
</feature>
<keyword evidence="7 12" id="KW-0067">ATP-binding</keyword>
<feature type="transmembrane region" description="Helical" evidence="12">
    <location>
        <begin position="709"/>
        <end position="732"/>
    </location>
</feature>
<dbReference type="Gene3D" id="3.40.50.1000">
    <property type="entry name" value="HAD superfamily/HAD-like"/>
    <property type="match status" value="1"/>
</dbReference>
<feature type="transmembrane region" description="Helical" evidence="12">
    <location>
        <begin position="828"/>
        <end position="848"/>
    </location>
</feature>
<evidence type="ECO:0000256" key="8">
    <source>
        <dbReference type="ARBA" id="ARBA00022842"/>
    </source>
</evidence>
<evidence type="ECO:0000256" key="5">
    <source>
        <dbReference type="ARBA" id="ARBA00022723"/>
    </source>
</evidence>
<dbReference type="Pfam" id="PF00690">
    <property type="entry name" value="Cation_ATPase_N"/>
    <property type="match status" value="1"/>
</dbReference>
<keyword evidence="12" id="KW-0375">Hydrogen ion transport</keyword>
<dbReference type="InterPro" id="IPR001757">
    <property type="entry name" value="P_typ_ATPase"/>
</dbReference>
<feature type="transmembrane region" description="Helical" evidence="12">
    <location>
        <begin position="902"/>
        <end position="922"/>
    </location>
</feature>
<dbReference type="InterPro" id="IPR044492">
    <property type="entry name" value="P_typ_ATPase_HD_dom"/>
</dbReference>
<keyword evidence="5" id="KW-0479">Metal-binding</keyword>
<organism evidence="14 15">
    <name type="scientific">Chrysophaeum taylorii</name>
    <dbReference type="NCBI Taxonomy" id="2483200"/>
    <lineage>
        <taxon>Eukaryota</taxon>
        <taxon>Sar</taxon>
        <taxon>Stramenopiles</taxon>
        <taxon>Ochrophyta</taxon>
        <taxon>Pelagophyceae</taxon>
        <taxon>Pelagomonadales</taxon>
        <taxon>Pelagomonadaceae</taxon>
        <taxon>Chrysophaeum</taxon>
    </lineage>
</organism>
<evidence type="ECO:0000256" key="11">
    <source>
        <dbReference type="ARBA" id="ARBA00023136"/>
    </source>
</evidence>
<evidence type="ECO:0000256" key="3">
    <source>
        <dbReference type="ARBA" id="ARBA00022553"/>
    </source>
</evidence>
<keyword evidence="11 12" id="KW-0472">Membrane</keyword>
<dbReference type="Proteomes" id="UP001230188">
    <property type="component" value="Unassembled WGS sequence"/>
</dbReference>
<gene>
    <name evidence="14" type="ORF">CTAYLR_004989</name>
</gene>
<dbReference type="Pfam" id="PF00702">
    <property type="entry name" value="Hydrolase"/>
    <property type="match status" value="1"/>
</dbReference>
<keyword evidence="10 12" id="KW-1133">Transmembrane helix</keyword>
<evidence type="ECO:0000313" key="15">
    <source>
        <dbReference type="Proteomes" id="UP001230188"/>
    </source>
</evidence>
<keyword evidence="12" id="KW-0406">Ion transport</keyword>
<evidence type="ECO:0000256" key="4">
    <source>
        <dbReference type="ARBA" id="ARBA00022692"/>
    </source>
</evidence>
<feature type="transmembrane region" description="Helical" evidence="12">
    <location>
        <begin position="869"/>
        <end position="890"/>
    </location>
</feature>
<comment type="caution">
    <text evidence="14">The sequence shown here is derived from an EMBL/GenBank/DDBJ whole genome shotgun (WGS) entry which is preliminary data.</text>
</comment>
<keyword evidence="4 12" id="KW-0812">Transmembrane</keyword>
<dbReference type="GO" id="GO:0120029">
    <property type="term" value="P:proton export across plasma membrane"/>
    <property type="evidence" value="ECO:0007669"/>
    <property type="project" value="UniProtKB-UniRule"/>
</dbReference>
<dbReference type="GO" id="GO:0005524">
    <property type="term" value="F:ATP binding"/>
    <property type="evidence" value="ECO:0007669"/>
    <property type="project" value="UniProtKB-UniRule"/>
</dbReference>
<evidence type="ECO:0000256" key="7">
    <source>
        <dbReference type="ARBA" id="ARBA00022840"/>
    </source>
</evidence>
<dbReference type="PRINTS" id="PR00120">
    <property type="entry name" value="HATPASE"/>
</dbReference>
<name>A0AAD7UAN1_9STRA</name>
<dbReference type="AlphaFoldDB" id="A0AAD7UAN1"/>
<keyword evidence="12" id="KW-0813">Transport</keyword>
<dbReference type="Gene3D" id="1.20.1110.10">
    <property type="entry name" value="Calcium-transporting ATPase, transmembrane domain"/>
    <property type="match status" value="1"/>
</dbReference>
<dbReference type="PROSITE" id="PS00154">
    <property type="entry name" value="ATPASE_E1_E2"/>
    <property type="match status" value="1"/>
</dbReference>
<dbReference type="EMBL" id="JAQMWT010000435">
    <property type="protein sequence ID" value="KAJ8601386.1"/>
    <property type="molecule type" value="Genomic_DNA"/>
</dbReference>
<feature type="domain" description="Cation-transporting P-type ATPase N-terminal" evidence="13">
    <location>
        <begin position="67"/>
        <end position="132"/>
    </location>
</feature>
<dbReference type="SUPFAM" id="SSF56784">
    <property type="entry name" value="HAD-like"/>
    <property type="match status" value="1"/>
</dbReference>
<feature type="transmembrane region" description="Helical" evidence="12">
    <location>
        <begin position="738"/>
        <end position="766"/>
    </location>
</feature>
<dbReference type="NCBIfam" id="TIGR01647">
    <property type="entry name" value="ATPase-IIIA_H"/>
    <property type="match status" value="1"/>
</dbReference>
<keyword evidence="15" id="KW-1185">Reference proteome</keyword>
<sequence>MTDVDVKSKLTRDGRGEVDMEMQFTYMDADGSNPANGERDETNVDTQPFAARMETATEAGSKDVLEEEWIVPSTSLEMGLTSSNASRLLIEYGRNEVVAPETPEWRKIAKRYVALVPLIMMLAAALSIAVVGRCNQEDKRVEGSCECKSSRDWASFFLLVFEVNLIVIVDYIGEANSGNAIKELKRMAAPVANVKRDGEWTKCPVAELVPGDVVGLVIGAAVPADGVLVGEGEPLKLDVAALTGEPLPETKRVGDRVLGGSLVLSGELEMVVCLTGDKSTMGQAMALIAGVTEQGGNLKRLLSRLAHGIALGASVVCVILFFVRLQRDNRSFADSFKFAVVILVAVLPVAMPVVITTGLAVGALELSRHKAIVQRLSAIEELAGMDILCSDKTGTLTLGKMSIDEKSCVVFDNQIVKTTHELMVYALLASRLENTDAIDTAINNYFGTGDDKSKIAAIAQFTVNRFIPFNPNDKMTQAFVKGVDDKNFVVVKGAPPVINAMPSISSDVRSKAIEVMDDCAARGLKTLAVAYSTDEQHWTMLGYLALIDPPRHDTKATIVEAQRRGVEVKMITGDQRKIGIEVARRLHMGTNIFGPEIWAQGSVANSAIDRAGGLANLALSANGFAGVHPEHKYKVVEALQSARHTVGMTGDGVNDAPALAIANVGIAVADATDAARGAADIVLTQEGLSTIVIAINKSRIIFRRLESYIIYRLASSTLILGFFTLMVTATNFEFPTWVLILLSIVNDFTVILPESQLFDLWLFIVMATSKDNMRTSTKPLHWDVPKLCLIAATIGGVGVVQSFLFLHLMKSHNRVFFWHQESIEDCRIVAAIYLDLAITIQLNIFSARTRRFIFDFREERDAAPPPSKILIAPVLGAIIGSTFLAVYWPATVRLGSGAALRGLTWYTAGLVWLWAVVWYAIVEVAKVSMYRLNGKRGYESLFYGSLLDDELSPRNVDDDDNAVRRRMQRNLSAYRCNPSAYGGLRAVADEENNLIMLSEILPPPSALDSEVLVQYIAKMREHILSLESRLARLDGKEIQFKAD</sequence>
<feature type="transmembrane region" description="Helical" evidence="12">
    <location>
        <begin position="305"/>
        <end position="326"/>
    </location>
</feature>
<dbReference type="GO" id="GO:0016887">
    <property type="term" value="F:ATP hydrolysis activity"/>
    <property type="evidence" value="ECO:0007669"/>
    <property type="project" value="InterPro"/>
</dbReference>
<evidence type="ECO:0000256" key="2">
    <source>
        <dbReference type="ARBA" id="ARBA00008804"/>
    </source>
</evidence>
<dbReference type="SMART" id="SM00831">
    <property type="entry name" value="Cation_ATPase_N"/>
    <property type="match status" value="1"/>
</dbReference>
<feature type="transmembrane region" description="Helical" evidence="12">
    <location>
        <begin position="112"/>
        <end position="133"/>
    </location>
</feature>
<dbReference type="SUPFAM" id="SSF81653">
    <property type="entry name" value="Calcium ATPase, transduction domain A"/>
    <property type="match status" value="1"/>
</dbReference>
<dbReference type="SUPFAM" id="SSF81665">
    <property type="entry name" value="Calcium ATPase, transmembrane domain M"/>
    <property type="match status" value="1"/>
</dbReference>
<evidence type="ECO:0000256" key="1">
    <source>
        <dbReference type="ARBA" id="ARBA00004141"/>
    </source>
</evidence>
<accession>A0AAD7UAN1</accession>